<proteinExistence type="inferred from homology"/>
<dbReference type="InterPro" id="IPR015421">
    <property type="entry name" value="PyrdxlP-dep_Trfase_major"/>
</dbReference>
<dbReference type="InterPro" id="IPR001597">
    <property type="entry name" value="ArAA_b-elim_lyase/Thr_aldolase"/>
</dbReference>
<dbReference type="InterPro" id="IPR026273">
    <property type="entry name" value="Low_specificity_L-TA_bact"/>
</dbReference>
<dbReference type="PANTHER" id="PTHR48097">
    <property type="entry name" value="L-THREONINE ALDOLASE-RELATED"/>
    <property type="match status" value="1"/>
</dbReference>
<dbReference type="EC" id="4.1.2.48" evidence="5"/>
<keyword evidence="8" id="KW-1185">Reference proteome</keyword>
<dbReference type="GO" id="GO:0008732">
    <property type="term" value="F:L-allo-threonine aldolase activity"/>
    <property type="evidence" value="ECO:0007669"/>
    <property type="project" value="RHEA"/>
</dbReference>
<dbReference type="EMBL" id="RXMA01000003">
    <property type="protein sequence ID" value="RTR23043.1"/>
    <property type="molecule type" value="Genomic_DNA"/>
</dbReference>
<dbReference type="Gene3D" id="3.90.1150.10">
    <property type="entry name" value="Aspartate Aminotransferase, domain 1"/>
    <property type="match status" value="1"/>
</dbReference>
<accession>A0A3S0KDA1</accession>
<organism evidence="7 8">
    <name type="scientific">Azospirillum griseum</name>
    <dbReference type="NCBI Taxonomy" id="2496639"/>
    <lineage>
        <taxon>Bacteria</taxon>
        <taxon>Pseudomonadati</taxon>
        <taxon>Pseudomonadota</taxon>
        <taxon>Alphaproteobacteria</taxon>
        <taxon>Rhodospirillales</taxon>
        <taxon>Azospirillaceae</taxon>
        <taxon>Azospirillum</taxon>
    </lineage>
</organism>
<evidence type="ECO:0000256" key="3">
    <source>
        <dbReference type="ARBA" id="ARBA00011881"/>
    </source>
</evidence>
<evidence type="ECO:0000256" key="5">
    <source>
        <dbReference type="PIRNR" id="PIRNR038940"/>
    </source>
</evidence>
<dbReference type="SUPFAM" id="SSF53383">
    <property type="entry name" value="PLP-dependent transferases"/>
    <property type="match status" value="1"/>
</dbReference>
<evidence type="ECO:0000256" key="2">
    <source>
        <dbReference type="ARBA" id="ARBA00006966"/>
    </source>
</evidence>
<keyword evidence="4 5" id="KW-0663">Pyridoxal phosphate</keyword>
<gene>
    <name evidence="7" type="ORF">EJ903_05615</name>
</gene>
<dbReference type="Gene3D" id="3.40.640.10">
    <property type="entry name" value="Type I PLP-dependent aspartate aminotransferase-like (Major domain)"/>
    <property type="match status" value="1"/>
</dbReference>
<dbReference type="GO" id="GO:0006567">
    <property type="term" value="P:L-threonine catabolic process"/>
    <property type="evidence" value="ECO:0007669"/>
    <property type="project" value="UniProtKB-UniRule"/>
</dbReference>
<dbReference type="PIRSF" id="PIRSF038940">
    <property type="entry name" value="Low_specificity_LTA"/>
    <property type="match status" value="1"/>
</dbReference>
<dbReference type="InterPro" id="IPR015424">
    <property type="entry name" value="PyrdxlP-dep_Trfase"/>
</dbReference>
<evidence type="ECO:0000256" key="1">
    <source>
        <dbReference type="ARBA" id="ARBA00001933"/>
    </source>
</evidence>
<dbReference type="Pfam" id="PF01212">
    <property type="entry name" value="Beta_elim_lyase"/>
    <property type="match status" value="1"/>
</dbReference>
<dbReference type="CDD" id="cd06502">
    <property type="entry name" value="TA_like"/>
    <property type="match status" value="1"/>
</dbReference>
<dbReference type="Proteomes" id="UP000277007">
    <property type="component" value="Unassembled WGS sequence"/>
</dbReference>
<comment type="catalytic activity">
    <reaction evidence="5">
        <text>L-allo-threonine = acetaldehyde + glycine</text>
        <dbReference type="Rhea" id="RHEA:26209"/>
        <dbReference type="ChEBI" id="CHEBI:15343"/>
        <dbReference type="ChEBI" id="CHEBI:57305"/>
        <dbReference type="ChEBI" id="CHEBI:58585"/>
        <dbReference type="EC" id="4.1.2.48"/>
    </reaction>
</comment>
<evidence type="ECO:0000259" key="6">
    <source>
        <dbReference type="Pfam" id="PF01212"/>
    </source>
</evidence>
<dbReference type="AlphaFoldDB" id="A0A3S0KDA1"/>
<keyword evidence="5" id="KW-0456">Lyase</keyword>
<evidence type="ECO:0000313" key="7">
    <source>
        <dbReference type="EMBL" id="RTR23043.1"/>
    </source>
</evidence>
<protein>
    <recommendedName>
        <fullName evidence="5">L-threonine aldolase</fullName>
        <ecNumber evidence="5">4.1.2.48</ecNumber>
    </recommendedName>
</protein>
<comment type="caution">
    <text evidence="7">The sequence shown here is derived from an EMBL/GenBank/DDBJ whole genome shotgun (WGS) entry which is preliminary data.</text>
</comment>
<dbReference type="InterPro" id="IPR015422">
    <property type="entry name" value="PyrdxlP-dep_Trfase_small"/>
</dbReference>
<dbReference type="RefSeq" id="WP_126612935.1">
    <property type="nucleotide sequence ID" value="NZ_JBHUCY010000004.1"/>
</dbReference>
<feature type="domain" description="Aromatic amino acid beta-eliminating lyase/threonine aldolase" evidence="6">
    <location>
        <begin position="3"/>
        <end position="294"/>
    </location>
</feature>
<reference evidence="7 8" key="1">
    <citation type="submission" date="2018-12" db="EMBL/GenBank/DDBJ databases">
        <authorList>
            <person name="Yang Y."/>
        </authorList>
    </citation>
    <scope>NUCLEOTIDE SEQUENCE [LARGE SCALE GENOMIC DNA]</scope>
    <source>
        <strain evidence="7 8">L-25-5w-1</strain>
    </source>
</reference>
<evidence type="ECO:0000313" key="8">
    <source>
        <dbReference type="Proteomes" id="UP000277007"/>
    </source>
</evidence>
<comment type="subunit">
    <text evidence="3">Homotetramer.</text>
</comment>
<evidence type="ECO:0000256" key="4">
    <source>
        <dbReference type="ARBA" id="ARBA00022898"/>
    </source>
</evidence>
<dbReference type="OrthoDB" id="9774495at2"/>
<comment type="similarity">
    <text evidence="2 5">Belongs to the threonine aldolase family.</text>
</comment>
<comment type="function">
    <text evidence="5">Catalyzes the cleavage of L-allo-threonine and L-threonine to glycine and acetaldehyde.</text>
</comment>
<comment type="cofactor">
    <cofactor evidence="1 5">
        <name>pyridoxal 5'-phosphate</name>
        <dbReference type="ChEBI" id="CHEBI:597326"/>
    </cofactor>
</comment>
<sequence>MHDFRSDNVAGAAPEVVSALAAASIGSASPYGADPLTARLTERLSAIFETAVAVYPVATGTAANALALSALVPPFGAVYCHDEAHILADECGAPEFFTGGARLIPLPGAHGKLTPESVARAIARAGVGVVHKVQPAALSLSQATEAGTVYTPAELDALVEAAHSNGVAVHMDGARFANAVARLGCAPADITWRAGVDVLTLGGTKGGCLAAEAVIFFNPAMAEDFGFARKRGGHLVSKSRFLSAQLDAWLTDDLWLRLARHANAMADRLAAGLCGRPGVVIEHPVEANELFVRLPEPALTALETAGFQFYRWDDGLIRLVTAFDTPAAAVDAFVKIATDTLEKA</sequence>
<name>A0A3S0KDA1_9PROT</name>
<dbReference type="PANTHER" id="PTHR48097:SF5">
    <property type="entry name" value="LOW SPECIFICITY L-THREONINE ALDOLASE"/>
    <property type="match status" value="1"/>
</dbReference>
<comment type="catalytic activity">
    <reaction evidence="5">
        <text>L-threonine = acetaldehyde + glycine</text>
        <dbReference type="Rhea" id="RHEA:19625"/>
        <dbReference type="ChEBI" id="CHEBI:15343"/>
        <dbReference type="ChEBI" id="CHEBI:57305"/>
        <dbReference type="ChEBI" id="CHEBI:57926"/>
        <dbReference type="EC" id="4.1.2.48"/>
    </reaction>
</comment>